<feature type="domain" description="Nudix hydrolase" evidence="3">
    <location>
        <begin position="43"/>
        <end position="175"/>
    </location>
</feature>
<evidence type="ECO:0000313" key="4">
    <source>
        <dbReference type="EMBL" id="OSY43507.1"/>
    </source>
</evidence>
<dbReference type="PANTHER" id="PTHR11839:SF18">
    <property type="entry name" value="NUDIX HYDROLASE DOMAIN-CONTAINING PROTEIN"/>
    <property type="match status" value="1"/>
</dbReference>
<organism evidence="4 5">
    <name type="scientific">Pseudonocardia autotrophica</name>
    <name type="common">Amycolata autotrophica</name>
    <name type="synonym">Nocardia autotrophica</name>
    <dbReference type="NCBI Taxonomy" id="2074"/>
    <lineage>
        <taxon>Bacteria</taxon>
        <taxon>Bacillati</taxon>
        <taxon>Actinomycetota</taxon>
        <taxon>Actinomycetes</taxon>
        <taxon>Pseudonocardiales</taxon>
        <taxon>Pseudonocardiaceae</taxon>
        <taxon>Pseudonocardia</taxon>
    </lineage>
</organism>
<dbReference type="GO" id="GO:0005829">
    <property type="term" value="C:cytosol"/>
    <property type="evidence" value="ECO:0007669"/>
    <property type="project" value="TreeGrafter"/>
</dbReference>
<dbReference type="InterPro" id="IPR015797">
    <property type="entry name" value="NUDIX_hydrolase-like_dom_sf"/>
</dbReference>
<name>A0A1Y2N8W3_PSEAH</name>
<sequence length="188" mass="20815">MIGEAGRVIEQISTRQVYANNWMTVREDGIRLPDGTEGVYGVVDKPTYALVVPRDDDGGLHLVEQFRYPVGERRWEFPAGTAPDRAEADPAELAVRELVEETGLAATTMTFLGMLDVAPGMSSQRGHVYLATGLIAGPPQREHQEQDMRSSWFTAGEFEELVRTGGITDAQTLAAYALLRLHDDRRAR</sequence>
<dbReference type="InterPro" id="IPR000086">
    <property type="entry name" value="NUDIX_hydrolase_dom"/>
</dbReference>
<evidence type="ECO:0000256" key="1">
    <source>
        <dbReference type="ARBA" id="ARBA00001946"/>
    </source>
</evidence>
<gene>
    <name evidence="4" type="primary">nudF_1</name>
    <name evidence="4" type="ORF">BG845_00450</name>
</gene>
<dbReference type="CDD" id="cd24161">
    <property type="entry name" value="NUDIX_ADPRase_Ndx2"/>
    <property type="match status" value="1"/>
</dbReference>
<dbReference type="Pfam" id="PF00293">
    <property type="entry name" value="NUDIX"/>
    <property type="match status" value="1"/>
</dbReference>
<protein>
    <submittedName>
        <fullName evidence="4">ADP-ribose pyrophosphatase</fullName>
        <ecNumber evidence="4">3.6.1.13</ecNumber>
    </submittedName>
</protein>
<dbReference type="Proteomes" id="UP000194360">
    <property type="component" value="Unassembled WGS sequence"/>
</dbReference>
<accession>A0A1Y2N8W3</accession>
<dbReference type="EMBL" id="MIGB01000002">
    <property type="protein sequence ID" value="OSY43507.1"/>
    <property type="molecule type" value="Genomic_DNA"/>
</dbReference>
<dbReference type="STRING" id="2074.BG845_00450"/>
<dbReference type="GO" id="GO:0006753">
    <property type="term" value="P:nucleoside phosphate metabolic process"/>
    <property type="evidence" value="ECO:0007669"/>
    <property type="project" value="TreeGrafter"/>
</dbReference>
<dbReference type="GO" id="GO:0047631">
    <property type="term" value="F:ADP-ribose diphosphatase activity"/>
    <property type="evidence" value="ECO:0007669"/>
    <property type="project" value="UniProtKB-EC"/>
</dbReference>
<keyword evidence="5" id="KW-1185">Reference proteome</keyword>
<dbReference type="PROSITE" id="PS51462">
    <property type="entry name" value="NUDIX"/>
    <property type="match status" value="1"/>
</dbReference>
<comment type="caution">
    <text evidence="4">The sequence shown here is derived from an EMBL/GenBank/DDBJ whole genome shotgun (WGS) entry which is preliminary data.</text>
</comment>
<dbReference type="EC" id="3.6.1.13" evidence="4"/>
<evidence type="ECO:0000259" key="3">
    <source>
        <dbReference type="PROSITE" id="PS51462"/>
    </source>
</evidence>
<evidence type="ECO:0000256" key="2">
    <source>
        <dbReference type="ARBA" id="ARBA00022801"/>
    </source>
</evidence>
<evidence type="ECO:0000313" key="5">
    <source>
        <dbReference type="Proteomes" id="UP000194360"/>
    </source>
</evidence>
<dbReference type="AlphaFoldDB" id="A0A1Y2N8W3"/>
<dbReference type="GO" id="GO:0019693">
    <property type="term" value="P:ribose phosphate metabolic process"/>
    <property type="evidence" value="ECO:0007669"/>
    <property type="project" value="TreeGrafter"/>
</dbReference>
<reference evidence="4 5" key="1">
    <citation type="submission" date="2016-09" db="EMBL/GenBank/DDBJ databases">
        <title>Pseudonocardia autotrophica DSM535, a candidate organism with high potential of specific P450 cytochromes.</title>
        <authorList>
            <person name="Grumaz C."/>
            <person name="Vainshtein Y."/>
            <person name="Kirstahler P."/>
            <person name="Sohn K."/>
        </authorList>
    </citation>
    <scope>NUCLEOTIDE SEQUENCE [LARGE SCALE GENOMIC DNA]</scope>
    <source>
        <strain evidence="4 5">DSM 535</strain>
    </source>
</reference>
<keyword evidence="2 4" id="KW-0378">Hydrolase</keyword>
<comment type="cofactor">
    <cofactor evidence="1">
        <name>Mg(2+)</name>
        <dbReference type="ChEBI" id="CHEBI:18420"/>
    </cofactor>
</comment>
<proteinExistence type="predicted"/>
<dbReference type="Gene3D" id="3.90.79.10">
    <property type="entry name" value="Nucleoside Triphosphate Pyrophosphohydrolase"/>
    <property type="match status" value="1"/>
</dbReference>
<dbReference type="SUPFAM" id="SSF55811">
    <property type="entry name" value="Nudix"/>
    <property type="match status" value="1"/>
</dbReference>
<dbReference type="PANTHER" id="PTHR11839">
    <property type="entry name" value="UDP/ADP-SUGAR PYROPHOSPHATASE"/>
    <property type="match status" value="1"/>
</dbReference>